<dbReference type="Proteomes" id="UP000321947">
    <property type="component" value="Unassembled WGS sequence"/>
</dbReference>
<organism evidence="2 4">
    <name type="scientific">Cucumis melo var. makuwa</name>
    <name type="common">Oriental melon</name>
    <dbReference type="NCBI Taxonomy" id="1194695"/>
    <lineage>
        <taxon>Eukaryota</taxon>
        <taxon>Viridiplantae</taxon>
        <taxon>Streptophyta</taxon>
        <taxon>Embryophyta</taxon>
        <taxon>Tracheophyta</taxon>
        <taxon>Spermatophyta</taxon>
        <taxon>Magnoliopsida</taxon>
        <taxon>eudicotyledons</taxon>
        <taxon>Gunneridae</taxon>
        <taxon>Pentapetalae</taxon>
        <taxon>rosids</taxon>
        <taxon>fabids</taxon>
        <taxon>Cucurbitales</taxon>
        <taxon>Cucurbitaceae</taxon>
        <taxon>Benincaseae</taxon>
        <taxon>Cucumis</taxon>
    </lineage>
</organism>
<evidence type="ECO:0000313" key="4">
    <source>
        <dbReference type="Proteomes" id="UP000321393"/>
    </source>
</evidence>
<feature type="region of interest" description="Disordered" evidence="1">
    <location>
        <begin position="1"/>
        <end position="34"/>
    </location>
</feature>
<feature type="compositionally biased region" description="Polar residues" evidence="1">
    <location>
        <begin position="1"/>
        <end position="10"/>
    </location>
</feature>
<protein>
    <submittedName>
        <fullName evidence="2 3">Vacuolar sorting-associated protein 13B</fullName>
    </submittedName>
</protein>
<gene>
    <name evidence="3" type="ORF">E5676_scaffold332G001390</name>
    <name evidence="2" type="ORF">E6C27_scaffold41G00140</name>
</gene>
<evidence type="ECO:0000313" key="5">
    <source>
        <dbReference type="Proteomes" id="UP000321947"/>
    </source>
</evidence>
<reference evidence="4 5" key="1">
    <citation type="submission" date="2019-08" db="EMBL/GenBank/DDBJ databases">
        <title>Draft genome sequences of two oriental melons (Cucumis melo L. var makuwa).</title>
        <authorList>
            <person name="Kwon S.-Y."/>
        </authorList>
    </citation>
    <scope>NUCLEOTIDE SEQUENCE [LARGE SCALE GENOMIC DNA]</scope>
    <source>
        <strain evidence="5">cv. Chang Bougi</strain>
        <strain evidence="4">cv. SW 3</strain>
        <tissue evidence="2">Leaf</tissue>
    </source>
</reference>
<dbReference type="PANTHER" id="PTHR45523">
    <property type="entry name" value="TETRATRICOPEPTIDE REPEAT (TPR)-CONTAINING PROTEIN-RELATED"/>
    <property type="match status" value="1"/>
</dbReference>
<evidence type="ECO:0000256" key="1">
    <source>
        <dbReference type="SAM" id="MobiDB-lite"/>
    </source>
</evidence>
<dbReference type="STRING" id="1194695.A0A5A7V1N5"/>
<dbReference type="OrthoDB" id="1716857at2759"/>
<comment type="caution">
    <text evidence="2">The sequence shown here is derived from an EMBL/GenBank/DDBJ whole genome shotgun (WGS) entry which is preliminary data.</text>
</comment>
<dbReference type="AlphaFoldDB" id="A0A5A7V1N5"/>
<dbReference type="EMBL" id="SSTE01004780">
    <property type="protein sequence ID" value="KAA0061458.1"/>
    <property type="molecule type" value="Genomic_DNA"/>
</dbReference>
<dbReference type="Proteomes" id="UP000321393">
    <property type="component" value="Unassembled WGS sequence"/>
</dbReference>
<evidence type="ECO:0000313" key="3">
    <source>
        <dbReference type="EMBL" id="TYK10821.1"/>
    </source>
</evidence>
<sequence>MEPSGNSLNLINPAVKEPPLLASTEQSHPSQQKDPDILAVCSTKTQSSDCFNRLPSSFTNSSEKHLAKALHSPFNVSNEESVGILSAFDHKINAENEGENLTALFDEVVFPPIKVPSDLPKDMLSLVNDCSRDIGWDFVESVGSSGGILTIWDDSSISVIEASAPILGLSKTSSNSKDSKMEPNESDGTMDSSIERVFLTGSLDELKFPKNTEDGIVKSLLGKGRSRVVFNLELKLSCAQIFLVKENESNLASLLQENLLANIKVFLSSFSIEGTLGNLRISDDSLSSSHMYYWACDMRNPGGVSFVELFFSSFNFDEEDYISYEYNLLGNLSECLLHL</sequence>
<proteinExistence type="predicted"/>
<dbReference type="EMBL" id="SSTD01011064">
    <property type="protein sequence ID" value="TYK10821.1"/>
    <property type="molecule type" value="Genomic_DNA"/>
</dbReference>
<evidence type="ECO:0000313" key="2">
    <source>
        <dbReference type="EMBL" id="KAA0061458.1"/>
    </source>
</evidence>
<accession>A0A5A7V1N5</accession>
<name>A0A5A7V1N5_CUCMM</name>
<dbReference type="PANTHER" id="PTHR45523:SF3">
    <property type="entry name" value="VACUOLAR PROTEIN SORTING-ASSOCIATED PROTEIN 13A"/>
    <property type="match status" value="1"/>
</dbReference>